<dbReference type="EMBL" id="DXCO01000027">
    <property type="protein sequence ID" value="HIY78075.1"/>
    <property type="molecule type" value="Genomic_DNA"/>
</dbReference>
<dbReference type="GO" id="GO:0005886">
    <property type="term" value="C:plasma membrane"/>
    <property type="evidence" value="ECO:0007669"/>
    <property type="project" value="UniProtKB-SubCell"/>
</dbReference>
<evidence type="ECO:0000256" key="7">
    <source>
        <dbReference type="ARBA" id="ARBA00023136"/>
    </source>
</evidence>
<dbReference type="PANTHER" id="PTHR11040:SF211">
    <property type="entry name" value="ZINC TRANSPORTER ZIP11"/>
    <property type="match status" value="1"/>
</dbReference>
<keyword evidence="6 8" id="KW-1133">Transmembrane helix</keyword>
<keyword evidence="3" id="KW-1003">Cell membrane</keyword>
<comment type="caution">
    <text evidence="9">The sequence shown here is derived from an EMBL/GenBank/DDBJ whole genome shotgun (WGS) entry which is preliminary data.</text>
</comment>
<evidence type="ECO:0000256" key="1">
    <source>
        <dbReference type="ARBA" id="ARBA00004651"/>
    </source>
</evidence>
<name>A0A9D2CG24_9FIRM</name>
<evidence type="ECO:0000256" key="5">
    <source>
        <dbReference type="ARBA" id="ARBA00022833"/>
    </source>
</evidence>
<gene>
    <name evidence="9" type="ORF">H9728_03435</name>
</gene>
<evidence type="ECO:0000256" key="6">
    <source>
        <dbReference type="ARBA" id="ARBA00022989"/>
    </source>
</evidence>
<keyword evidence="5" id="KW-0862">Zinc</keyword>
<comment type="similarity">
    <text evidence="2">Belongs to the ZIP transporter (TC 2.A.5) family.</text>
</comment>
<sequence>MLGRELLFALIGTGATCLATVLGAAMVFFFKKDMSPKMQKIFLGFAAGVMIAASVWSLLIPAMEAAREQGHNELLPVGIGFASGALFLLLLDRLLPHQHIGSDEPEGLPSHLKKPTMLVLAVTLHNIPEGMAVGLAFAAAAMNETAALAGAVALAIGMALQNFPEGAAVSLPLRSSGAGKRRAFLCGALSGVVEPVFGILAVLVAGTVQGIMPWVLSFAAGAMIYVVVEELIPEAHLGEHSHAGTASVIVGFLVMMLLDVALG</sequence>
<evidence type="ECO:0000256" key="4">
    <source>
        <dbReference type="ARBA" id="ARBA00022692"/>
    </source>
</evidence>
<evidence type="ECO:0000313" key="10">
    <source>
        <dbReference type="Proteomes" id="UP000824135"/>
    </source>
</evidence>
<evidence type="ECO:0000256" key="3">
    <source>
        <dbReference type="ARBA" id="ARBA00022475"/>
    </source>
</evidence>
<dbReference type="InterPro" id="IPR003689">
    <property type="entry name" value="ZIP"/>
</dbReference>
<protein>
    <submittedName>
        <fullName evidence="9">ZIP family metal transporter</fullName>
    </submittedName>
</protein>
<dbReference type="Pfam" id="PF02535">
    <property type="entry name" value="Zip"/>
    <property type="match status" value="1"/>
</dbReference>
<feature type="transmembrane region" description="Helical" evidence="8">
    <location>
        <begin position="146"/>
        <end position="163"/>
    </location>
</feature>
<reference evidence="9" key="2">
    <citation type="submission" date="2021-04" db="EMBL/GenBank/DDBJ databases">
        <authorList>
            <person name="Gilroy R."/>
        </authorList>
    </citation>
    <scope>NUCLEOTIDE SEQUENCE</scope>
    <source>
        <strain evidence="9">CHK199-9574</strain>
    </source>
</reference>
<feature type="transmembrane region" description="Helical" evidence="8">
    <location>
        <begin position="74"/>
        <end position="95"/>
    </location>
</feature>
<feature type="transmembrane region" description="Helical" evidence="8">
    <location>
        <begin position="211"/>
        <end position="232"/>
    </location>
</feature>
<dbReference type="PANTHER" id="PTHR11040">
    <property type="entry name" value="ZINC/IRON TRANSPORTER"/>
    <property type="match status" value="1"/>
</dbReference>
<dbReference type="GO" id="GO:0005385">
    <property type="term" value="F:zinc ion transmembrane transporter activity"/>
    <property type="evidence" value="ECO:0007669"/>
    <property type="project" value="TreeGrafter"/>
</dbReference>
<comment type="subcellular location">
    <subcellularLocation>
        <location evidence="1">Cell membrane</location>
        <topology evidence="1">Multi-pass membrane protein</topology>
    </subcellularLocation>
</comment>
<accession>A0A9D2CG24</accession>
<keyword evidence="7 8" id="KW-0472">Membrane</keyword>
<evidence type="ECO:0000313" key="9">
    <source>
        <dbReference type="EMBL" id="HIY78075.1"/>
    </source>
</evidence>
<reference evidence="9" key="1">
    <citation type="journal article" date="2021" name="PeerJ">
        <title>Extensive microbial diversity within the chicken gut microbiome revealed by metagenomics and culture.</title>
        <authorList>
            <person name="Gilroy R."/>
            <person name="Ravi A."/>
            <person name="Getino M."/>
            <person name="Pursley I."/>
            <person name="Horton D.L."/>
            <person name="Alikhan N.F."/>
            <person name="Baker D."/>
            <person name="Gharbi K."/>
            <person name="Hall N."/>
            <person name="Watson M."/>
            <person name="Adriaenssens E.M."/>
            <person name="Foster-Nyarko E."/>
            <person name="Jarju S."/>
            <person name="Secka A."/>
            <person name="Antonio M."/>
            <person name="Oren A."/>
            <person name="Chaudhuri R.R."/>
            <person name="La Ragione R."/>
            <person name="Hildebrand F."/>
            <person name="Pallen M.J."/>
        </authorList>
    </citation>
    <scope>NUCLEOTIDE SEQUENCE</scope>
    <source>
        <strain evidence="9">CHK199-9574</strain>
    </source>
</reference>
<evidence type="ECO:0000256" key="2">
    <source>
        <dbReference type="ARBA" id="ARBA00006939"/>
    </source>
</evidence>
<keyword evidence="4 8" id="KW-0812">Transmembrane</keyword>
<feature type="transmembrane region" description="Helical" evidence="8">
    <location>
        <begin position="244"/>
        <end position="262"/>
    </location>
</feature>
<organism evidence="9 10">
    <name type="scientific">Candidatus Borkfalkia excrementavium</name>
    <dbReference type="NCBI Taxonomy" id="2838505"/>
    <lineage>
        <taxon>Bacteria</taxon>
        <taxon>Bacillati</taxon>
        <taxon>Bacillota</taxon>
        <taxon>Clostridia</taxon>
        <taxon>Christensenellales</taxon>
        <taxon>Christensenellaceae</taxon>
        <taxon>Candidatus Borkfalkia</taxon>
    </lineage>
</organism>
<feature type="transmembrane region" description="Helical" evidence="8">
    <location>
        <begin position="183"/>
        <end position="205"/>
    </location>
</feature>
<dbReference type="Proteomes" id="UP000824135">
    <property type="component" value="Unassembled WGS sequence"/>
</dbReference>
<feature type="transmembrane region" description="Helical" evidence="8">
    <location>
        <begin position="116"/>
        <end position="140"/>
    </location>
</feature>
<dbReference type="AlphaFoldDB" id="A0A9D2CG24"/>
<evidence type="ECO:0000256" key="8">
    <source>
        <dbReference type="SAM" id="Phobius"/>
    </source>
</evidence>
<feature type="transmembrane region" description="Helical" evidence="8">
    <location>
        <begin position="6"/>
        <end position="29"/>
    </location>
</feature>
<proteinExistence type="inferred from homology"/>
<feature type="transmembrane region" description="Helical" evidence="8">
    <location>
        <begin position="41"/>
        <end position="62"/>
    </location>
</feature>